<feature type="transmembrane region" description="Helical" evidence="8">
    <location>
        <begin position="364"/>
        <end position="384"/>
    </location>
</feature>
<evidence type="ECO:0000256" key="2">
    <source>
        <dbReference type="ARBA" id="ARBA00006983"/>
    </source>
</evidence>
<dbReference type="InterPro" id="IPR050524">
    <property type="entry name" value="APC_YAT"/>
</dbReference>
<evidence type="ECO:0000256" key="8">
    <source>
        <dbReference type="SAM" id="Phobius"/>
    </source>
</evidence>
<comment type="similarity">
    <text evidence="2">Belongs to the amino acid-polyamine-organocation (APC) superfamily. YAT (TC 2.A.3.10) family.</text>
</comment>
<comment type="caution">
    <text evidence="10">The sequence shown here is derived from an EMBL/GenBank/DDBJ whole genome shotgun (WGS) entry which is preliminary data.</text>
</comment>
<dbReference type="AlphaFoldDB" id="A0A9P6WHK0"/>
<dbReference type="Pfam" id="PF00324">
    <property type="entry name" value="AA_permease"/>
    <property type="match status" value="1"/>
</dbReference>
<feature type="transmembrane region" description="Helical" evidence="8">
    <location>
        <begin position="512"/>
        <end position="532"/>
    </location>
</feature>
<keyword evidence="5 8" id="KW-1133">Transmembrane helix</keyword>
<reference evidence="10" key="1">
    <citation type="submission" date="2020-11" db="EMBL/GenBank/DDBJ databases">
        <title>Kefir isolates.</title>
        <authorList>
            <person name="Marcisauskas S."/>
            <person name="Kim Y."/>
            <person name="Blasche S."/>
        </authorList>
    </citation>
    <scope>NUCLEOTIDE SEQUENCE</scope>
    <source>
        <strain evidence="10">Olga-1</strain>
    </source>
</reference>
<keyword evidence="6 8" id="KW-0472">Membrane</keyword>
<dbReference type="PIRSF" id="PIRSF006060">
    <property type="entry name" value="AA_transporter"/>
    <property type="match status" value="1"/>
</dbReference>
<keyword evidence="4 8" id="KW-0812">Transmembrane</keyword>
<protein>
    <recommendedName>
        <fullName evidence="9">Amino acid permease/ SLC12A domain-containing protein</fullName>
    </recommendedName>
</protein>
<sequence>MPRPNFITKNPFQKSSKNLESENFYPDLESNFNSKKDYELAVLEVNDSNNNNNNNNDNNSVVTEENNEEVYLKRNFKKRHVDMMAIGGAIGTGLIIGIGTSLKRGGPASLFISFCFTGSILIVVLLSLSEMAAFAPLDKSFSGYATTYVDPAYGFATGWNYFLKYAIALAAELSALGLVIQYWRPDLSPGIFIAVFLVFLMSLNYLPVKWFGEIEFFSSIIKLTVLVICYITALVITCGGGPDHKSIGFKYWKEYAFCEYLVPGSTGKFLGFWSCCIQSCFAYIGSESIGVFFGESPNPRKTIPLAAKRVLFRICGFYILGSFMVGLIISPKDAHLATAKTSNTSGSPFVIAFSNASIKGLPSFINAMLLVFIGSSANAIIYICSRTMFGLAKDGQAPKLFLKLNPYHVPYYGCIVAALIGLISFMEVGSTSAANVFGYLTSSVTVFGILNWTSILVSYINYRKGIKYHKIPNEAIHFQMWYQPYAAYVALFFVAVITFFFGYNAFIEGFHYKIFLTSYIGIIVYIGNILFWKLFKKTKRVKIEDMAEFYQKNAERNLSL</sequence>
<comment type="subcellular location">
    <subcellularLocation>
        <location evidence="1">Membrane</location>
        <topology evidence="1">Multi-pass membrane protein</topology>
    </subcellularLocation>
</comment>
<feature type="compositionally biased region" description="Low complexity" evidence="7">
    <location>
        <begin position="46"/>
        <end position="64"/>
    </location>
</feature>
<keyword evidence="3" id="KW-0813">Transport</keyword>
<dbReference type="PANTHER" id="PTHR43341:SF9">
    <property type="entry name" value="DICARBOXYLIC AMINO ACID PERMEASE"/>
    <property type="match status" value="1"/>
</dbReference>
<evidence type="ECO:0000259" key="9">
    <source>
        <dbReference type="Pfam" id="PF00324"/>
    </source>
</evidence>
<dbReference type="Gene3D" id="1.20.1740.10">
    <property type="entry name" value="Amino acid/polyamine transporter I"/>
    <property type="match status" value="1"/>
</dbReference>
<dbReference type="OrthoDB" id="3900342at2759"/>
<feature type="transmembrane region" description="Helical" evidence="8">
    <location>
        <begin position="83"/>
        <end position="102"/>
    </location>
</feature>
<accession>A0A9P6WHK0</accession>
<dbReference type="EMBL" id="PUHW01000278">
    <property type="protein sequence ID" value="KAG0687324.1"/>
    <property type="molecule type" value="Genomic_DNA"/>
</dbReference>
<feature type="transmembrane region" description="Helical" evidence="8">
    <location>
        <begin position="409"/>
        <end position="430"/>
    </location>
</feature>
<dbReference type="PANTHER" id="PTHR43341">
    <property type="entry name" value="AMINO ACID PERMEASE"/>
    <property type="match status" value="1"/>
</dbReference>
<proteinExistence type="inferred from homology"/>
<feature type="transmembrane region" description="Helical" evidence="8">
    <location>
        <begin position="310"/>
        <end position="329"/>
    </location>
</feature>
<dbReference type="Proteomes" id="UP000697127">
    <property type="component" value="Unassembled WGS sequence"/>
</dbReference>
<feature type="transmembrane region" description="Helical" evidence="8">
    <location>
        <begin position="162"/>
        <end position="183"/>
    </location>
</feature>
<organism evidence="10 11">
    <name type="scientific">Pichia californica</name>
    <dbReference type="NCBI Taxonomy" id="460514"/>
    <lineage>
        <taxon>Eukaryota</taxon>
        <taxon>Fungi</taxon>
        <taxon>Dikarya</taxon>
        <taxon>Ascomycota</taxon>
        <taxon>Saccharomycotina</taxon>
        <taxon>Pichiomycetes</taxon>
        <taxon>Pichiales</taxon>
        <taxon>Pichiaceae</taxon>
        <taxon>Pichia</taxon>
    </lineage>
</organism>
<evidence type="ECO:0000256" key="5">
    <source>
        <dbReference type="ARBA" id="ARBA00022989"/>
    </source>
</evidence>
<evidence type="ECO:0000256" key="3">
    <source>
        <dbReference type="ARBA" id="ARBA00022448"/>
    </source>
</evidence>
<gene>
    <name evidence="10" type="ORF">C6P40_002494</name>
</gene>
<dbReference type="InterPro" id="IPR004841">
    <property type="entry name" value="AA-permease/SLC12A_dom"/>
</dbReference>
<dbReference type="FunFam" id="1.20.1740.10:FF:000001">
    <property type="entry name" value="Amino acid permease"/>
    <property type="match status" value="1"/>
</dbReference>
<evidence type="ECO:0000313" key="11">
    <source>
        <dbReference type="Proteomes" id="UP000697127"/>
    </source>
</evidence>
<name>A0A9P6WHK0_9ASCO</name>
<evidence type="ECO:0000256" key="6">
    <source>
        <dbReference type="ARBA" id="ARBA00023136"/>
    </source>
</evidence>
<keyword evidence="11" id="KW-1185">Reference proteome</keyword>
<dbReference type="GO" id="GO:0016020">
    <property type="term" value="C:membrane"/>
    <property type="evidence" value="ECO:0007669"/>
    <property type="project" value="UniProtKB-SubCell"/>
</dbReference>
<evidence type="ECO:0000256" key="7">
    <source>
        <dbReference type="SAM" id="MobiDB-lite"/>
    </source>
</evidence>
<feature type="transmembrane region" description="Helical" evidence="8">
    <location>
        <begin position="436"/>
        <end position="460"/>
    </location>
</feature>
<feature type="transmembrane region" description="Helical" evidence="8">
    <location>
        <begin position="108"/>
        <end position="128"/>
    </location>
</feature>
<evidence type="ECO:0000313" key="10">
    <source>
        <dbReference type="EMBL" id="KAG0687324.1"/>
    </source>
</evidence>
<feature type="transmembrane region" description="Helical" evidence="8">
    <location>
        <begin position="220"/>
        <end position="242"/>
    </location>
</feature>
<dbReference type="GO" id="GO:0015171">
    <property type="term" value="F:amino acid transmembrane transporter activity"/>
    <property type="evidence" value="ECO:0007669"/>
    <property type="project" value="TreeGrafter"/>
</dbReference>
<feature type="transmembrane region" description="Helical" evidence="8">
    <location>
        <begin position="189"/>
        <end position="208"/>
    </location>
</feature>
<evidence type="ECO:0000256" key="1">
    <source>
        <dbReference type="ARBA" id="ARBA00004141"/>
    </source>
</evidence>
<feature type="domain" description="Amino acid permease/ SLC12A" evidence="9">
    <location>
        <begin position="80"/>
        <end position="543"/>
    </location>
</feature>
<evidence type="ECO:0000256" key="4">
    <source>
        <dbReference type="ARBA" id="ARBA00022692"/>
    </source>
</evidence>
<feature type="transmembrane region" description="Helical" evidence="8">
    <location>
        <begin position="485"/>
        <end position="506"/>
    </location>
</feature>
<feature type="region of interest" description="Disordered" evidence="7">
    <location>
        <begin position="46"/>
        <end position="66"/>
    </location>
</feature>